<evidence type="ECO:0000313" key="2">
    <source>
        <dbReference type="EMBL" id="GGA95638.1"/>
    </source>
</evidence>
<dbReference type="Proteomes" id="UP000651977">
    <property type="component" value="Unassembled WGS sequence"/>
</dbReference>
<evidence type="ECO:0000256" key="1">
    <source>
        <dbReference type="SAM" id="Phobius"/>
    </source>
</evidence>
<dbReference type="EMBL" id="BMDY01000002">
    <property type="protein sequence ID" value="GGA95638.1"/>
    <property type="molecule type" value="Genomic_DNA"/>
</dbReference>
<name>A0ABQ1HZC8_9ALTE</name>
<proteinExistence type="predicted"/>
<accession>A0ABQ1HZC8</accession>
<evidence type="ECO:0008006" key="4">
    <source>
        <dbReference type="Google" id="ProtNLM"/>
    </source>
</evidence>
<keyword evidence="1" id="KW-0812">Transmembrane</keyword>
<gene>
    <name evidence="2" type="ORF">GCM10007414_05600</name>
</gene>
<comment type="caution">
    <text evidence="2">The sequence shown here is derived from an EMBL/GenBank/DDBJ whole genome shotgun (WGS) entry which is preliminary data.</text>
</comment>
<protein>
    <recommendedName>
        <fullName evidence="4">Plasmodium RESA N-terminal domain-containing protein</fullName>
    </recommendedName>
</protein>
<keyword evidence="1" id="KW-0472">Membrane</keyword>
<dbReference type="RefSeq" id="WP_055731573.1">
    <property type="nucleotide sequence ID" value="NZ_BMDY01000002.1"/>
</dbReference>
<organism evidence="2 3">
    <name type="scientific">Agarivorans gilvus</name>
    <dbReference type="NCBI Taxonomy" id="680279"/>
    <lineage>
        <taxon>Bacteria</taxon>
        <taxon>Pseudomonadati</taxon>
        <taxon>Pseudomonadota</taxon>
        <taxon>Gammaproteobacteria</taxon>
        <taxon>Alteromonadales</taxon>
        <taxon>Alteromonadaceae</taxon>
        <taxon>Agarivorans</taxon>
    </lineage>
</organism>
<sequence>MGSPVVKVNSFIITLVATLFYLPFFSNGGEIEKESCEDKVSLYNKVIFENLSDDISFYDSMYDASRISHINRDEFFLSNTLEELKIYEELTDELELTSLVAIYSIIIAKGSKDQEEARVNLWKLLLHVDNDIFNTRTPNMNLSFIEIAAVLKRKRFFDLQKGNESLEEHVNTLNCYLNYN</sequence>
<feature type="transmembrane region" description="Helical" evidence="1">
    <location>
        <begin position="6"/>
        <end position="25"/>
    </location>
</feature>
<evidence type="ECO:0000313" key="3">
    <source>
        <dbReference type="Proteomes" id="UP000651977"/>
    </source>
</evidence>
<reference evidence="3" key="1">
    <citation type="journal article" date="2019" name="Int. J. Syst. Evol. Microbiol.">
        <title>The Global Catalogue of Microorganisms (GCM) 10K type strain sequencing project: providing services to taxonomists for standard genome sequencing and annotation.</title>
        <authorList>
            <consortium name="The Broad Institute Genomics Platform"/>
            <consortium name="The Broad Institute Genome Sequencing Center for Infectious Disease"/>
            <person name="Wu L."/>
            <person name="Ma J."/>
        </authorList>
    </citation>
    <scope>NUCLEOTIDE SEQUENCE [LARGE SCALE GENOMIC DNA]</scope>
    <source>
        <strain evidence="3">CGMCC 1.10131</strain>
    </source>
</reference>
<keyword evidence="3" id="KW-1185">Reference proteome</keyword>
<keyword evidence="1" id="KW-1133">Transmembrane helix</keyword>